<dbReference type="SMART" id="SM00418">
    <property type="entry name" value="HTH_ARSR"/>
    <property type="match status" value="1"/>
</dbReference>
<evidence type="ECO:0000259" key="5">
    <source>
        <dbReference type="PROSITE" id="PS50987"/>
    </source>
</evidence>
<evidence type="ECO:0000313" key="6">
    <source>
        <dbReference type="EMBL" id="WWX25028.1"/>
    </source>
</evidence>
<keyword evidence="1" id="KW-0805">Transcription regulation</keyword>
<dbReference type="InterPro" id="IPR036388">
    <property type="entry name" value="WH-like_DNA-bd_sf"/>
</dbReference>
<gene>
    <name evidence="6" type="ORF">V8247_07140</name>
</gene>
<dbReference type="Proteomes" id="UP001375370">
    <property type="component" value="Chromosome"/>
</dbReference>
<dbReference type="PROSITE" id="PS50987">
    <property type="entry name" value="HTH_ARSR_2"/>
    <property type="match status" value="1"/>
</dbReference>
<dbReference type="CDD" id="cd00090">
    <property type="entry name" value="HTH_ARSR"/>
    <property type="match status" value="1"/>
</dbReference>
<dbReference type="PRINTS" id="PR00778">
    <property type="entry name" value="HTHARSR"/>
</dbReference>
<dbReference type="InterPro" id="IPR051011">
    <property type="entry name" value="Metal_resp_trans_reg"/>
</dbReference>
<dbReference type="InterPro" id="IPR001845">
    <property type="entry name" value="HTH_ArsR_DNA-bd_dom"/>
</dbReference>
<evidence type="ECO:0000256" key="3">
    <source>
        <dbReference type="ARBA" id="ARBA00023163"/>
    </source>
</evidence>
<organism evidence="6 7">
    <name type="scientific">Candidatus Dehalogenimonas loeffleri</name>
    <dbReference type="NCBI Taxonomy" id="3127115"/>
    <lineage>
        <taxon>Bacteria</taxon>
        <taxon>Bacillati</taxon>
        <taxon>Chloroflexota</taxon>
        <taxon>Dehalococcoidia</taxon>
        <taxon>Dehalococcoidales</taxon>
        <taxon>Dehalococcoidaceae</taxon>
        <taxon>Dehalogenimonas</taxon>
    </lineage>
</organism>
<evidence type="ECO:0000313" key="7">
    <source>
        <dbReference type="Proteomes" id="UP001375370"/>
    </source>
</evidence>
<protein>
    <submittedName>
        <fullName evidence="6">Metalloregulator ArsR/SmtB family transcription factor</fullName>
    </submittedName>
</protein>
<sequence>MKNLVEIFKSLSDSTRLRILNLLIERECCVCEVVQALGISQTRASRNLSQLYDAGLLEQRREGLWVIYYPAPQTLNDYRDLIIRAVGQGLENNEQAAADRRRLRGSARLCPPGDTISPPTGSTPHPGSVRC</sequence>
<evidence type="ECO:0000256" key="4">
    <source>
        <dbReference type="SAM" id="MobiDB-lite"/>
    </source>
</evidence>
<dbReference type="Gene3D" id="1.10.10.10">
    <property type="entry name" value="Winged helix-like DNA-binding domain superfamily/Winged helix DNA-binding domain"/>
    <property type="match status" value="1"/>
</dbReference>
<proteinExistence type="predicted"/>
<dbReference type="PANTHER" id="PTHR43132">
    <property type="entry name" value="ARSENICAL RESISTANCE OPERON REPRESSOR ARSR-RELATED"/>
    <property type="match status" value="1"/>
</dbReference>
<dbReference type="NCBIfam" id="NF033788">
    <property type="entry name" value="HTH_metalloreg"/>
    <property type="match status" value="1"/>
</dbReference>
<dbReference type="EMBL" id="CP146612">
    <property type="protein sequence ID" value="WWX25028.1"/>
    <property type="molecule type" value="Genomic_DNA"/>
</dbReference>
<dbReference type="PANTHER" id="PTHR43132:SF2">
    <property type="entry name" value="ARSENICAL RESISTANCE OPERON REPRESSOR ARSR-RELATED"/>
    <property type="match status" value="1"/>
</dbReference>
<reference evidence="6 7" key="1">
    <citation type="submission" date="2024-03" db="EMBL/GenBank/DDBJ databases">
        <title>A Dehalogenimonas Isolated from Estuarine Sediments Dihaloeliminates Chlorinated Alkanes.</title>
        <authorList>
            <person name="Yang Y."/>
            <person name="Wang H."/>
        </authorList>
    </citation>
    <scope>NUCLEOTIDE SEQUENCE [LARGE SCALE GENOMIC DNA]</scope>
    <source>
        <strain evidence="6 7">W</strain>
    </source>
</reference>
<evidence type="ECO:0000256" key="2">
    <source>
        <dbReference type="ARBA" id="ARBA00023125"/>
    </source>
</evidence>
<dbReference type="Pfam" id="PF01022">
    <property type="entry name" value="HTH_5"/>
    <property type="match status" value="1"/>
</dbReference>
<dbReference type="RefSeq" id="WP_338737161.1">
    <property type="nucleotide sequence ID" value="NZ_CP146612.1"/>
</dbReference>
<feature type="domain" description="HTH arsR-type" evidence="5">
    <location>
        <begin position="1"/>
        <end position="93"/>
    </location>
</feature>
<dbReference type="InterPro" id="IPR011991">
    <property type="entry name" value="ArsR-like_HTH"/>
</dbReference>
<keyword evidence="7" id="KW-1185">Reference proteome</keyword>
<accession>A0ABZ2J2C3</accession>
<feature type="compositionally biased region" description="Low complexity" evidence="4">
    <location>
        <begin position="117"/>
        <end position="131"/>
    </location>
</feature>
<name>A0ABZ2J2C3_9CHLR</name>
<dbReference type="InterPro" id="IPR036390">
    <property type="entry name" value="WH_DNA-bd_sf"/>
</dbReference>
<dbReference type="SUPFAM" id="SSF46785">
    <property type="entry name" value="Winged helix' DNA-binding domain"/>
    <property type="match status" value="1"/>
</dbReference>
<evidence type="ECO:0000256" key="1">
    <source>
        <dbReference type="ARBA" id="ARBA00023015"/>
    </source>
</evidence>
<keyword evidence="2" id="KW-0238">DNA-binding</keyword>
<keyword evidence="3" id="KW-0804">Transcription</keyword>
<feature type="region of interest" description="Disordered" evidence="4">
    <location>
        <begin position="95"/>
        <end position="131"/>
    </location>
</feature>